<proteinExistence type="predicted"/>
<sequence length="96" mass="10841">MDTKIEAAPVVRNADGEYYHPDMPIFYEGDETNYKAWLDAQGLSMQMVWMEADGAPSVVTDWQPTTPDGEGWFVLAIFDTEDGPVAHFARRWLAAE</sequence>
<comment type="caution">
    <text evidence="1">The sequence shown here is derived from an EMBL/GenBank/DDBJ whole genome shotgun (WGS) entry which is preliminary data.</text>
</comment>
<dbReference type="Proteomes" id="UP000179840">
    <property type="component" value="Unassembled WGS sequence"/>
</dbReference>
<dbReference type="AlphaFoldDB" id="A0A1S1U8Z8"/>
<dbReference type="EMBL" id="LFKP01000008">
    <property type="protein sequence ID" value="OHV96925.1"/>
    <property type="molecule type" value="Genomic_DNA"/>
</dbReference>
<name>A0A1S1U8Z8_9BURK</name>
<reference evidence="1 2" key="1">
    <citation type="submission" date="2015-06" db="EMBL/GenBank/DDBJ databases">
        <title>Draft genome sequencing of a biphenyl-degrading bacterium, Janthinobacterium lividum MEG1.</title>
        <authorList>
            <person name="Shimodaira J."/>
            <person name="Hatta T."/>
        </authorList>
    </citation>
    <scope>NUCLEOTIDE SEQUENCE [LARGE SCALE GENOMIC DNA]</scope>
    <source>
        <strain evidence="1 2">MEG1</strain>
    </source>
</reference>
<organism evidence="1 2">
    <name type="scientific">Janthinobacterium lividum</name>
    <dbReference type="NCBI Taxonomy" id="29581"/>
    <lineage>
        <taxon>Bacteria</taxon>
        <taxon>Pseudomonadati</taxon>
        <taxon>Pseudomonadota</taxon>
        <taxon>Betaproteobacteria</taxon>
        <taxon>Burkholderiales</taxon>
        <taxon>Oxalobacteraceae</taxon>
        <taxon>Janthinobacterium</taxon>
    </lineage>
</organism>
<accession>A0A1S1U8Z8</accession>
<evidence type="ECO:0000313" key="2">
    <source>
        <dbReference type="Proteomes" id="UP000179840"/>
    </source>
</evidence>
<gene>
    <name evidence="1" type="ORF">AKG95_18025</name>
</gene>
<protein>
    <submittedName>
        <fullName evidence="1">Uncharacterized protein</fullName>
    </submittedName>
</protein>
<evidence type="ECO:0000313" key="1">
    <source>
        <dbReference type="EMBL" id="OHV96925.1"/>
    </source>
</evidence>